<dbReference type="OrthoDB" id="3243184at2"/>
<dbReference type="RefSeq" id="WP_051616650.1">
    <property type="nucleotide sequence ID" value="NZ_JGYQ01000007.1"/>
</dbReference>
<name>A0A086ZPA8_9BIFI</name>
<evidence type="ECO:0000313" key="1">
    <source>
        <dbReference type="EMBL" id="KFI48358.1"/>
    </source>
</evidence>
<evidence type="ECO:0008006" key="3">
    <source>
        <dbReference type="Google" id="ProtNLM"/>
    </source>
</evidence>
<gene>
    <name evidence="1" type="ORF">BBOU_0488</name>
</gene>
<protein>
    <recommendedName>
        <fullName evidence="3">DUF4192 family protein</fullName>
    </recommendedName>
</protein>
<dbReference type="Proteomes" id="UP000029093">
    <property type="component" value="Unassembled WGS sequence"/>
</dbReference>
<sequence length="275" mass="31485">MSDTTQADQKKQAAEILTAAMLRDWDWEWCEEREPLPGMDSTRWYARYRYSNLQPLPLRSWQDLPEPEGDWRAWKSPGIMPVAWVEFQNERYRRLRHDEGVVMGTWLWVREAMEMWHRNQCAGGSHQPADDQLLLRLAVGMRQNVAIRDALIVSTVGIEPLDYATLIRFAAEPSLPAHASTMAELLSEAFDSPRAVPHIGRFRASAAMLNRMVDLVPSSYRVQIVAILAYILWWADDPRTDIIAQIALRLDPDCTLASIVIDALRSGAKPEWCSL</sequence>
<comment type="caution">
    <text evidence="1">The sequence shown here is derived from an EMBL/GenBank/DDBJ whole genome shotgun (WGS) entry which is preliminary data.</text>
</comment>
<proteinExistence type="predicted"/>
<reference evidence="1 2" key="1">
    <citation type="submission" date="2014-03" db="EMBL/GenBank/DDBJ databases">
        <title>Genomics of Bifidobacteria.</title>
        <authorList>
            <person name="Ventura M."/>
            <person name="Milani C."/>
            <person name="Lugli G.A."/>
        </authorList>
    </citation>
    <scope>NUCLEOTIDE SEQUENCE [LARGE SCALE GENOMIC DNA]</scope>
    <source>
        <strain evidence="1 2">LMG 10736</strain>
    </source>
</reference>
<organism evidence="1 2">
    <name type="scientific">Bifidobacterium boum</name>
    <dbReference type="NCBI Taxonomy" id="78343"/>
    <lineage>
        <taxon>Bacteria</taxon>
        <taxon>Bacillati</taxon>
        <taxon>Actinomycetota</taxon>
        <taxon>Actinomycetes</taxon>
        <taxon>Bifidobacteriales</taxon>
        <taxon>Bifidobacteriaceae</taxon>
        <taxon>Bifidobacterium</taxon>
    </lineage>
</organism>
<dbReference type="EMBL" id="JGYQ01000007">
    <property type="protein sequence ID" value="KFI48358.1"/>
    <property type="molecule type" value="Genomic_DNA"/>
</dbReference>
<dbReference type="AlphaFoldDB" id="A0A086ZPA8"/>
<dbReference type="GeneID" id="303204873"/>
<keyword evidence="2" id="KW-1185">Reference proteome</keyword>
<accession>A0A086ZPA8</accession>
<evidence type="ECO:0000313" key="2">
    <source>
        <dbReference type="Proteomes" id="UP000029093"/>
    </source>
</evidence>